<evidence type="ECO:0000256" key="2">
    <source>
        <dbReference type="ARBA" id="ARBA00023163"/>
    </source>
</evidence>
<dbReference type="InterPro" id="IPR009057">
    <property type="entry name" value="Homeodomain-like_sf"/>
</dbReference>
<dbReference type="Proteomes" id="UP000487117">
    <property type="component" value="Unassembled WGS sequence"/>
</dbReference>
<dbReference type="SUPFAM" id="SSF46689">
    <property type="entry name" value="Homeodomain-like"/>
    <property type="match status" value="1"/>
</dbReference>
<name>A0A7V8JNE6_STEMA</name>
<comment type="caution">
    <text evidence="4">The sequence shown here is derived from an EMBL/GenBank/DDBJ whole genome shotgun (WGS) entry which is preliminary data.</text>
</comment>
<evidence type="ECO:0000313" key="5">
    <source>
        <dbReference type="Proteomes" id="UP000487117"/>
    </source>
</evidence>
<evidence type="ECO:0000259" key="3">
    <source>
        <dbReference type="Pfam" id="PF13305"/>
    </source>
</evidence>
<dbReference type="InterPro" id="IPR025996">
    <property type="entry name" value="MT1864/Rv1816-like_C"/>
</dbReference>
<keyword evidence="1" id="KW-0805">Transcription regulation</keyword>
<dbReference type="Pfam" id="PF13305">
    <property type="entry name" value="TetR_C_33"/>
    <property type="match status" value="1"/>
</dbReference>
<reference evidence="5" key="1">
    <citation type="journal article" date="2020" name="MBio">
        <title>Horizontal gene transfer to a defensive symbiont with a reduced genome amongst a multipartite beetle microbiome.</title>
        <authorList>
            <person name="Waterworth S.C."/>
            <person name="Florez L.V."/>
            <person name="Rees E.R."/>
            <person name="Hertweck C."/>
            <person name="Kaltenpoth M."/>
            <person name="Kwan J.C."/>
        </authorList>
    </citation>
    <scope>NUCLEOTIDE SEQUENCE [LARGE SCALE GENOMIC DNA]</scope>
</reference>
<protein>
    <submittedName>
        <fullName evidence="4">Tetracycline repressor protein class B from transposon Tn10</fullName>
    </submittedName>
</protein>
<evidence type="ECO:0000313" key="4">
    <source>
        <dbReference type="EMBL" id="KAF1017399.1"/>
    </source>
</evidence>
<dbReference type="Gene3D" id="1.10.357.10">
    <property type="entry name" value="Tetracycline Repressor, domain 2"/>
    <property type="match status" value="1"/>
</dbReference>
<accession>A0A7V8JNE6</accession>
<organism evidence="4 5">
    <name type="scientific">Stenotrophomonas maltophilia</name>
    <name type="common">Pseudomonas maltophilia</name>
    <name type="synonym">Xanthomonas maltophilia</name>
    <dbReference type="NCBI Taxonomy" id="40324"/>
    <lineage>
        <taxon>Bacteria</taxon>
        <taxon>Pseudomonadati</taxon>
        <taxon>Pseudomonadota</taxon>
        <taxon>Gammaproteobacteria</taxon>
        <taxon>Lysobacterales</taxon>
        <taxon>Lysobacteraceae</taxon>
        <taxon>Stenotrophomonas</taxon>
        <taxon>Stenotrophomonas maltophilia group</taxon>
    </lineage>
</organism>
<keyword evidence="2" id="KW-0804">Transcription</keyword>
<dbReference type="SUPFAM" id="SSF48498">
    <property type="entry name" value="Tetracyclin repressor-like, C-terminal domain"/>
    <property type="match status" value="1"/>
</dbReference>
<gene>
    <name evidence="4" type="primary">tetR</name>
    <name evidence="4" type="ORF">GAK31_00664</name>
</gene>
<dbReference type="EMBL" id="WNDS01000001">
    <property type="protein sequence ID" value="KAF1017399.1"/>
    <property type="molecule type" value="Genomic_DNA"/>
</dbReference>
<dbReference type="Gene3D" id="1.10.10.60">
    <property type="entry name" value="Homeodomain-like"/>
    <property type="match status" value="1"/>
</dbReference>
<evidence type="ECO:0000256" key="1">
    <source>
        <dbReference type="ARBA" id="ARBA00023015"/>
    </source>
</evidence>
<sequence>MPRAGLSVDTIAQAAAEAADALGFEALTGAEVARRLGVRLPSLYAHVANLDALKARVALLALRELADRVDEAIAGRAGGDALRGLADAHRDYARAHPGRFTATRHPLSSALAAESAGPRLSRALFALLRGYPIEAAEQPHAVRLIGSFLLGHTLLDAAGAFGHSVPAAGDSWVRNLQVLDGLLQQWPSPPAGAQR</sequence>
<feature type="domain" description="HTH-type transcriptional regulator MT1864/Rv1816-like C-terminal" evidence="3">
    <location>
        <begin position="82"/>
        <end position="177"/>
    </location>
</feature>
<proteinExistence type="predicted"/>
<dbReference type="AlphaFoldDB" id="A0A7V8JNE6"/>
<dbReference type="InterPro" id="IPR036271">
    <property type="entry name" value="Tet_transcr_reg_TetR-rel_C_sf"/>
</dbReference>